<dbReference type="InterPro" id="IPR011991">
    <property type="entry name" value="ArsR-like_HTH"/>
</dbReference>
<sequence>MTQAAASTEHARLDPARFFRLLGEETRLRTALLLHQQGELCVCELTEALGVSQPKMSRHLGHLRDVGLVETRRSGQWIHYRLRSDLPAWAHDLLTAVARDLADEPPFSGDTPRVRRAIARHRSECGR</sequence>
<dbReference type="InterPro" id="IPR036388">
    <property type="entry name" value="WH-like_DNA-bd_sf"/>
</dbReference>
<dbReference type="PRINTS" id="PR00778">
    <property type="entry name" value="HTHARSR"/>
</dbReference>
<dbReference type="Proteomes" id="UP001556653">
    <property type="component" value="Unassembled WGS sequence"/>
</dbReference>
<dbReference type="Pfam" id="PF01022">
    <property type="entry name" value="HTH_5"/>
    <property type="match status" value="1"/>
</dbReference>
<protein>
    <submittedName>
        <fullName evidence="6">Metalloregulator ArsR/SmtB family transcription factor</fullName>
    </submittedName>
</protein>
<evidence type="ECO:0000256" key="1">
    <source>
        <dbReference type="ARBA" id="ARBA00022849"/>
    </source>
</evidence>
<dbReference type="InterPro" id="IPR036390">
    <property type="entry name" value="WH_DNA-bd_sf"/>
</dbReference>
<reference evidence="6 7" key="1">
    <citation type="submission" date="2024-02" db="EMBL/GenBank/DDBJ databases">
        <title>New especies of Spiribacter isolated from saline water.</title>
        <authorList>
            <person name="Leon M.J."/>
            <person name="De La Haba R."/>
            <person name="Sanchez-Porro C."/>
            <person name="Ventosa A."/>
        </authorList>
    </citation>
    <scope>NUCLEOTIDE SEQUENCE [LARGE SCALE GENOMIC DNA]</scope>
    <source>
        <strain evidence="7">ag22IC4-227</strain>
    </source>
</reference>
<proteinExistence type="predicted"/>
<dbReference type="RefSeq" id="WP_367967554.1">
    <property type="nucleotide sequence ID" value="NZ_JBAKFI010000002.1"/>
</dbReference>
<gene>
    <name evidence="6" type="ORF">V6X64_08585</name>
</gene>
<dbReference type="PANTHER" id="PTHR33154">
    <property type="entry name" value="TRANSCRIPTIONAL REGULATOR, ARSR FAMILY"/>
    <property type="match status" value="1"/>
</dbReference>
<accession>A0ABV3SA84</accession>
<dbReference type="SMART" id="SM00418">
    <property type="entry name" value="HTH_ARSR"/>
    <property type="match status" value="1"/>
</dbReference>
<dbReference type="EMBL" id="JBAKFJ010000001">
    <property type="protein sequence ID" value="MEX0387044.1"/>
    <property type="molecule type" value="Genomic_DNA"/>
</dbReference>
<keyword evidence="3" id="KW-0238">DNA-binding</keyword>
<dbReference type="NCBIfam" id="NF007528">
    <property type="entry name" value="PRK10141.1"/>
    <property type="match status" value="1"/>
</dbReference>
<organism evidence="6 7">
    <name type="scientific">Spiribacter onubensis</name>
    <dbReference type="NCBI Taxonomy" id="3122420"/>
    <lineage>
        <taxon>Bacteria</taxon>
        <taxon>Pseudomonadati</taxon>
        <taxon>Pseudomonadota</taxon>
        <taxon>Gammaproteobacteria</taxon>
        <taxon>Chromatiales</taxon>
        <taxon>Ectothiorhodospiraceae</taxon>
        <taxon>Spiribacter</taxon>
    </lineage>
</organism>
<comment type="caution">
    <text evidence="6">The sequence shown here is derived from an EMBL/GenBank/DDBJ whole genome shotgun (WGS) entry which is preliminary data.</text>
</comment>
<dbReference type="InterPro" id="IPR001845">
    <property type="entry name" value="HTH_ArsR_DNA-bd_dom"/>
</dbReference>
<keyword evidence="1" id="KW-0059">Arsenical resistance</keyword>
<evidence type="ECO:0000256" key="2">
    <source>
        <dbReference type="ARBA" id="ARBA00023015"/>
    </source>
</evidence>
<dbReference type="Gene3D" id="1.10.10.10">
    <property type="entry name" value="Winged helix-like DNA-binding domain superfamily/Winged helix DNA-binding domain"/>
    <property type="match status" value="1"/>
</dbReference>
<keyword evidence="7" id="KW-1185">Reference proteome</keyword>
<evidence type="ECO:0000313" key="6">
    <source>
        <dbReference type="EMBL" id="MEX0387044.1"/>
    </source>
</evidence>
<name>A0ABV3SA84_9GAMM</name>
<dbReference type="CDD" id="cd00090">
    <property type="entry name" value="HTH_ARSR"/>
    <property type="match status" value="1"/>
</dbReference>
<dbReference type="PROSITE" id="PS50987">
    <property type="entry name" value="HTH_ARSR_2"/>
    <property type="match status" value="1"/>
</dbReference>
<evidence type="ECO:0000259" key="5">
    <source>
        <dbReference type="PROSITE" id="PS50987"/>
    </source>
</evidence>
<dbReference type="InterPro" id="IPR051081">
    <property type="entry name" value="HTH_MetalResp_TranReg"/>
</dbReference>
<evidence type="ECO:0000256" key="3">
    <source>
        <dbReference type="ARBA" id="ARBA00023125"/>
    </source>
</evidence>
<keyword evidence="4" id="KW-0804">Transcription</keyword>
<dbReference type="NCBIfam" id="NF033788">
    <property type="entry name" value="HTH_metalloreg"/>
    <property type="match status" value="1"/>
</dbReference>
<evidence type="ECO:0000313" key="7">
    <source>
        <dbReference type="Proteomes" id="UP001556653"/>
    </source>
</evidence>
<evidence type="ECO:0000256" key="4">
    <source>
        <dbReference type="ARBA" id="ARBA00023163"/>
    </source>
</evidence>
<dbReference type="SUPFAM" id="SSF46785">
    <property type="entry name" value="Winged helix' DNA-binding domain"/>
    <property type="match status" value="1"/>
</dbReference>
<keyword evidence="2" id="KW-0805">Transcription regulation</keyword>
<dbReference type="PANTHER" id="PTHR33154:SF18">
    <property type="entry name" value="ARSENICAL RESISTANCE OPERON REPRESSOR"/>
    <property type="match status" value="1"/>
</dbReference>
<feature type="domain" description="HTH arsR-type" evidence="5">
    <location>
        <begin position="7"/>
        <end position="105"/>
    </location>
</feature>